<dbReference type="SUPFAM" id="SSF51120">
    <property type="entry name" value="beta-Roll"/>
    <property type="match status" value="2"/>
</dbReference>
<proteinExistence type="predicted"/>
<dbReference type="GO" id="GO:0005509">
    <property type="term" value="F:calcium ion binding"/>
    <property type="evidence" value="ECO:0007669"/>
    <property type="project" value="InterPro"/>
</dbReference>
<keyword evidence="2" id="KW-0964">Secreted</keyword>
<dbReference type="EMBL" id="QGGW01000007">
    <property type="protein sequence ID" value="PWK59508.1"/>
    <property type="molecule type" value="Genomic_DNA"/>
</dbReference>
<dbReference type="InterPro" id="IPR011049">
    <property type="entry name" value="Serralysin-like_metalloprot_C"/>
</dbReference>
<dbReference type="InterPro" id="IPR001343">
    <property type="entry name" value="Hemolysn_Ca-bd"/>
</dbReference>
<evidence type="ECO:0000313" key="6">
    <source>
        <dbReference type="Proteomes" id="UP000245708"/>
    </source>
</evidence>
<evidence type="ECO:0000256" key="2">
    <source>
        <dbReference type="ARBA" id="ARBA00022525"/>
    </source>
</evidence>
<dbReference type="InterPro" id="IPR028992">
    <property type="entry name" value="Hedgehog/Intein_dom"/>
</dbReference>
<dbReference type="InterPro" id="IPR050557">
    <property type="entry name" value="RTX_toxin/Mannuronan_C5-epim"/>
</dbReference>
<sequence>MPNIDGTWQDDTLSGGSGDDSIRGFSGNDSLSGGDGDDTLIGASGSDTLVGGSGDDLLDGGSQNDLLVGGDGDDTLIGDSGADTLEGGAGNDLIDGGSQDDVISGGDGDDTILGQSGGDIISGGNGDDLLDGGSQNDTLFGGAGNDTLIGGSDNDWLDGGAGDDLIIAGGYGGGSDTIVFGPGMGNDTIEGFNPSTDFLHIGGVDRDDLIFTPTADPRIWVLTIDGVPDTSLTIDFTFYWDAGVNIAELDDRVLTDTDVTPPDDPYEDPICLTAGVLVQTARGPVPAAALREGDRVQTRDAGWQPVRAVLRRWFPATELAADPSLRPVRVAAGAFGNGLPLRDMRVSLQHCFLAADPAGRHPEAIIRARHIAVTLGQADLSDDAPAQGESYVHILLDAHHLILAEGVWTETIFAGPCVLAADAVLARMLGGRRLPAMEARVRPALTRRDLRGFAGYVLGGAHEAASPSRRAA</sequence>
<dbReference type="InterPro" id="IPR036844">
    <property type="entry name" value="Hint_dom_sf"/>
</dbReference>
<organism evidence="5 6">
    <name type="scientific">Roseicyclus mahoneyensis</name>
    <dbReference type="NCBI Taxonomy" id="164332"/>
    <lineage>
        <taxon>Bacteria</taxon>
        <taxon>Pseudomonadati</taxon>
        <taxon>Pseudomonadota</taxon>
        <taxon>Alphaproteobacteria</taxon>
        <taxon>Rhodobacterales</taxon>
        <taxon>Roseobacteraceae</taxon>
        <taxon>Roseicyclus</taxon>
    </lineage>
</organism>
<dbReference type="Pfam" id="PF13403">
    <property type="entry name" value="Hint_2"/>
    <property type="match status" value="1"/>
</dbReference>
<reference evidence="5 6" key="1">
    <citation type="submission" date="2018-05" db="EMBL/GenBank/DDBJ databases">
        <title>Genomic Encyclopedia of Type Strains, Phase IV (KMG-IV): sequencing the most valuable type-strain genomes for metagenomic binning, comparative biology and taxonomic classification.</title>
        <authorList>
            <person name="Goeker M."/>
        </authorList>
    </citation>
    <scope>NUCLEOTIDE SEQUENCE [LARGE SCALE GENOMIC DNA]</scope>
    <source>
        <strain evidence="5 6">DSM 16097</strain>
    </source>
</reference>
<evidence type="ECO:0000256" key="1">
    <source>
        <dbReference type="ARBA" id="ARBA00004613"/>
    </source>
</evidence>
<accession>A0A316GHQ2</accession>
<dbReference type="PROSITE" id="PS00330">
    <property type="entry name" value="HEMOLYSIN_CALCIUM"/>
    <property type="match status" value="6"/>
</dbReference>
<name>A0A316GHQ2_9RHOB</name>
<evidence type="ECO:0000256" key="3">
    <source>
        <dbReference type="SAM" id="MobiDB-lite"/>
    </source>
</evidence>
<protein>
    <submittedName>
        <fullName evidence="5">Hemolysin type calcium-binding protein</fullName>
    </submittedName>
</protein>
<dbReference type="SUPFAM" id="SSF51294">
    <property type="entry name" value="Hedgehog/intein (Hint) domain"/>
    <property type="match status" value="1"/>
</dbReference>
<feature type="compositionally biased region" description="Low complexity" evidence="3">
    <location>
        <begin position="59"/>
        <end position="68"/>
    </location>
</feature>
<dbReference type="PANTHER" id="PTHR38340">
    <property type="entry name" value="S-LAYER PROTEIN"/>
    <property type="match status" value="1"/>
</dbReference>
<comment type="subcellular location">
    <subcellularLocation>
        <location evidence="1">Secreted</location>
    </subcellularLocation>
</comment>
<dbReference type="PANTHER" id="PTHR38340:SF1">
    <property type="entry name" value="S-LAYER PROTEIN"/>
    <property type="match status" value="1"/>
</dbReference>
<gene>
    <name evidence="5" type="ORF">C7455_10753</name>
</gene>
<dbReference type="Proteomes" id="UP000245708">
    <property type="component" value="Unassembled WGS sequence"/>
</dbReference>
<evidence type="ECO:0000259" key="4">
    <source>
        <dbReference type="Pfam" id="PF13403"/>
    </source>
</evidence>
<feature type="domain" description="Hedgehog/Intein (Hint)" evidence="4">
    <location>
        <begin position="270"/>
        <end position="415"/>
    </location>
</feature>
<feature type="region of interest" description="Disordered" evidence="3">
    <location>
        <begin position="1"/>
        <end position="118"/>
    </location>
</feature>
<dbReference type="AlphaFoldDB" id="A0A316GHQ2"/>
<keyword evidence="6" id="KW-1185">Reference proteome</keyword>
<dbReference type="RefSeq" id="WP_170119085.1">
    <property type="nucleotide sequence ID" value="NZ_QGGW01000007.1"/>
</dbReference>
<dbReference type="Gene3D" id="2.150.10.10">
    <property type="entry name" value="Serralysin-like metalloprotease, C-terminal"/>
    <property type="match status" value="2"/>
</dbReference>
<dbReference type="Pfam" id="PF00353">
    <property type="entry name" value="HemolysinCabind"/>
    <property type="match status" value="3"/>
</dbReference>
<evidence type="ECO:0000313" key="5">
    <source>
        <dbReference type="EMBL" id="PWK59508.1"/>
    </source>
</evidence>
<dbReference type="GO" id="GO:0005576">
    <property type="term" value="C:extracellular region"/>
    <property type="evidence" value="ECO:0007669"/>
    <property type="project" value="UniProtKB-SubCell"/>
</dbReference>
<dbReference type="PRINTS" id="PR00313">
    <property type="entry name" value="CABNDNGRPT"/>
</dbReference>
<dbReference type="InterPro" id="IPR018511">
    <property type="entry name" value="Hemolysin-typ_Ca-bd_CS"/>
</dbReference>
<comment type="caution">
    <text evidence="5">The sequence shown here is derived from an EMBL/GenBank/DDBJ whole genome shotgun (WGS) entry which is preliminary data.</text>
</comment>